<name>A0A2U3MUL5_9GAMM</name>
<evidence type="ECO:0000256" key="1">
    <source>
        <dbReference type="SAM" id="Phobius"/>
    </source>
</evidence>
<keyword evidence="1" id="KW-0812">Transmembrane</keyword>
<dbReference type="PANTHER" id="PTHR35813">
    <property type="entry name" value="INNER MEMBRANE PROTEIN YBAN"/>
    <property type="match status" value="1"/>
</dbReference>
<accession>A0A2U3MUL5</accession>
<dbReference type="InterPro" id="IPR007401">
    <property type="entry name" value="DUF454"/>
</dbReference>
<proteinExistence type="predicted"/>
<dbReference type="RefSeq" id="WP_121972613.1">
    <property type="nucleotide sequence ID" value="NZ_OOGT01000006.1"/>
</dbReference>
<dbReference type="FunCoup" id="A0A2U3MUL5">
    <property type="interactions" value="68"/>
</dbReference>
<dbReference type="GO" id="GO:0005886">
    <property type="term" value="C:plasma membrane"/>
    <property type="evidence" value="ECO:0007669"/>
    <property type="project" value="TreeGrafter"/>
</dbReference>
<organism evidence="2 3">
    <name type="scientific">Acinetobacter stercoris</name>
    <dbReference type="NCBI Taxonomy" id="2126983"/>
    <lineage>
        <taxon>Bacteria</taxon>
        <taxon>Pseudomonadati</taxon>
        <taxon>Pseudomonadota</taxon>
        <taxon>Gammaproteobacteria</taxon>
        <taxon>Moraxellales</taxon>
        <taxon>Moraxellaceae</taxon>
        <taxon>Acinetobacter</taxon>
    </lineage>
</organism>
<dbReference type="EMBL" id="OOGT01000006">
    <property type="protein sequence ID" value="SPL69043.1"/>
    <property type="molecule type" value="Genomic_DNA"/>
</dbReference>
<evidence type="ECO:0000313" key="3">
    <source>
        <dbReference type="Proteomes" id="UP000245974"/>
    </source>
</evidence>
<dbReference type="OrthoDB" id="9816293at2"/>
<feature type="transmembrane region" description="Helical" evidence="1">
    <location>
        <begin position="33"/>
        <end position="55"/>
    </location>
</feature>
<keyword evidence="1" id="KW-0472">Membrane</keyword>
<gene>
    <name evidence="2" type="primary">ybaN_1</name>
    <name evidence="2" type="ORF">KPC_0221</name>
</gene>
<dbReference type="InParanoid" id="A0A2U3MUL5"/>
<reference evidence="3" key="1">
    <citation type="submission" date="2018-03" db="EMBL/GenBank/DDBJ databases">
        <authorList>
            <person name="Blom J."/>
        </authorList>
    </citation>
    <scope>NUCLEOTIDE SEQUENCE [LARGE SCALE GENOMIC DNA]</scope>
    <source>
        <strain evidence="3">KPC-SM-21</strain>
    </source>
</reference>
<keyword evidence="3" id="KW-1185">Reference proteome</keyword>
<evidence type="ECO:0000313" key="2">
    <source>
        <dbReference type="EMBL" id="SPL69043.1"/>
    </source>
</evidence>
<dbReference type="Proteomes" id="UP000245974">
    <property type="component" value="Unassembled WGS sequence"/>
</dbReference>
<dbReference type="PANTHER" id="PTHR35813:SF1">
    <property type="entry name" value="INNER MEMBRANE PROTEIN YBAN"/>
    <property type="match status" value="1"/>
</dbReference>
<protein>
    <submittedName>
        <fullName evidence="2">Inner membrane protein YbaN</fullName>
    </submittedName>
</protein>
<dbReference type="Pfam" id="PF04304">
    <property type="entry name" value="DUF454"/>
    <property type="match status" value="1"/>
</dbReference>
<dbReference type="AlphaFoldDB" id="A0A2U3MUL5"/>
<feature type="transmembrane region" description="Helical" evidence="1">
    <location>
        <begin position="125"/>
        <end position="143"/>
    </location>
</feature>
<keyword evidence="1" id="KW-1133">Transmembrane helix</keyword>
<sequence length="146" mass="16698">MKIKDSEQGHTRDVSASLLFSQTKLHTSVWMRVLFITLAIIFIILAIIGIILPGIPTVDFLVLAAFCASKGSFRLHHWLYSHRLFSPLLKGWRNIGGVSKSRKIFMSLSMLMASLFIYLSALHPHFKIALVIVLFIVFIWIWTRSK</sequence>